<dbReference type="InterPro" id="IPR003781">
    <property type="entry name" value="CoA-bd"/>
</dbReference>
<comment type="caution">
    <text evidence="2">The sequence shown here is derived from an EMBL/GenBank/DDBJ whole genome shotgun (WGS) entry which is preliminary data.</text>
</comment>
<proteinExistence type="predicted"/>
<dbReference type="Gene3D" id="3.40.50.720">
    <property type="entry name" value="NAD(P)-binding Rossmann-like Domain"/>
    <property type="match status" value="1"/>
</dbReference>
<dbReference type="RefSeq" id="WP_154483931.1">
    <property type="nucleotide sequence ID" value="NZ_VULR01000006.1"/>
</dbReference>
<dbReference type="PANTHER" id="PTHR33303">
    <property type="entry name" value="CYTOPLASMIC PROTEIN-RELATED"/>
    <property type="match status" value="1"/>
</dbReference>
<dbReference type="AlphaFoldDB" id="A0A844FH27"/>
<dbReference type="OrthoDB" id="9804695at2"/>
<evidence type="ECO:0000313" key="2">
    <source>
        <dbReference type="EMBL" id="MSS43252.1"/>
    </source>
</evidence>
<feature type="domain" description="CoA-binding" evidence="1">
    <location>
        <begin position="11"/>
        <end position="103"/>
    </location>
</feature>
<name>A0A844FH27_9FIRM</name>
<dbReference type="Pfam" id="PF13380">
    <property type="entry name" value="CoA_binding_2"/>
    <property type="match status" value="1"/>
</dbReference>
<dbReference type="SMART" id="SM00881">
    <property type="entry name" value="CoA_binding"/>
    <property type="match status" value="1"/>
</dbReference>
<dbReference type="PANTHER" id="PTHR33303:SF2">
    <property type="entry name" value="COA-BINDING DOMAIN-CONTAINING PROTEIN"/>
    <property type="match status" value="1"/>
</dbReference>
<evidence type="ECO:0000313" key="3">
    <source>
        <dbReference type="Proteomes" id="UP000462760"/>
    </source>
</evidence>
<dbReference type="Proteomes" id="UP000462760">
    <property type="component" value="Unassembled WGS sequence"/>
</dbReference>
<gene>
    <name evidence="2" type="ORF">FYJ27_05835</name>
</gene>
<accession>A0A844FH27</accession>
<dbReference type="EMBL" id="VULR01000006">
    <property type="protein sequence ID" value="MSS43252.1"/>
    <property type="molecule type" value="Genomic_DNA"/>
</dbReference>
<dbReference type="InterPro" id="IPR036291">
    <property type="entry name" value="NAD(P)-bd_dom_sf"/>
</dbReference>
<organism evidence="2 3">
    <name type="scientific">Anaerosalibacter bizertensis</name>
    <dbReference type="NCBI Taxonomy" id="932217"/>
    <lineage>
        <taxon>Bacteria</taxon>
        <taxon>Bacillati</taxon>
        <taxon>Bacillota</taxon>
        <taxon>Tissierellia</taxon>
        <taxon>Tissierellales</taxon>
        <taxon>Sporanaerobacteraceae</taxon>
        <taxon>Anaerosalibacter</taxon>
    </lineage>
</organism>
<sequence length="133" mass="15521">MDKMNAYKEEMLNKKVWAVVGATPNEEKFGYKIWEILKKHNYETYGVNPKYDEIKGNKVYSSLKDIPVKPDVIDFVVPPKVTTTFFEEAKELGIEYLWFQPGTFDEDVIKKAEEMGFKILYHDCVLATLKGRE</sequence>
<evidence type="ECO:0000259" key="1">
    <source>
        <dbReference type="SMART" id="SM00881"/>
    </source>
</evidence>
<reference evidence="2 3" key="1">
    <citation type="submission" date="2019-08" db="EMBL/GenBank/DDBJ databases">
        <title>In-depth cultivation of the pig gut microbiome towards novel bacterial diversity and tailored functional studies.</title>
        <authorList>
            <person name="Wylensek D."/>
            <person name="Hitch T.C.A."/>
            <person name="Clavel T."/>
        </authorList>
    </citation>
    <scope>NUCLEOTIDE SEQUENCE [LARGE SCALE GENOMIC DNA]</scope>
    <source>
        <strain evidence="2 3">Med78-601-WT-4W-RMD-3</strain>
    </source>
</reference>
<protein>
    <submittedName>
        <fullName evidence="2">CoA-binding protein</fullName>
    </submittedName>
</protein>
<dbReference type="SUPFAM" id="SSF51735">
    <property type="entry name" value="NAD(P)-binding Rossmann-fold domains"/>
    <property type="match status" value="1"/>
</dbReference>